<dbReference type="PRINTS" id="PR00412">
    <property type="entry name" value="EPOXHYDRLASE"/>
</dbReference>
<evidence type="ECO:0000313" key="3">
    <source>
        <dbReference type="EMBL" id="ORB43925.1"/>
    </source>
</evidence>
<evidence type="ECO:0000313" key="4">
    <source>
        <dbReference type="Proteomes" id="UP000192513"/>
    </source>
</evidence>
<evidence type="ECO:0000259" key="2">
    <source>
        <dbReference type="Pfam" id="PF00561"/>
    </source>
</evidence>
<dbReference type="Proteomes" id="UP000192513">
    <property type="component" value="Unassembled WGS sequence"/>
</dbReference>
<dbReference type="PANTHER" id="PTHR43433">
    <property type="entry name" value="HYDROLASE, ALPHA/BETA FOLD FAMILY PROTEIN"/>
    <property type="match status" value="1"/>
</dbReference>
<dbReference type="GO" id="GO:0004601">
    <property type="term" value="F:peroxidase activity"/>
    <property type="evidence" value="ECO:0007669"/>
    <property type="project" value="UniProtKB-KW"/>
</dbReference>
<dbReference type="Pfam" id="PF00561">
    <property type="entry name" value="Abhydrolase_1"/>
    <property type="match status" value="1"/>
</dbReference>
<protein>
    <submittedName>
        <fullName evidence="3">Alpha/beta hydrolase</fullName>
    </submittedName>
</protein>
<organism evidence="3 4">
    <name type="scientific">Mycobacterium paraseoulense</name>
    <dbReference type="NCBI Taxonomy" id="590652"/>
    <lineage>
        <taxon>Bacteria</taxon>
        <taxon>Bacillati</taxon>
        <taxon>Actinomycetota</taxon>
        <taxon>Actinomycetes</taxon>
        <taxon>Mycobacteriales</taxon>
        <taxon>Mycobacteriaceae</taxon>
        <taxon>Mycobacterium</taxon>
    </lineage>
</organism>
<proteinExistence type="predicted"/>
<keyword evidence="4" id="KW-1185">Reference proteome</keyword>
<dbReference type="EMBL" id="MVIE01000007">
    <property type="protein sequence ID" value="ORB43925.1"/>
    <property type="molecule type" value="Genomic_DNA"/>
</dbReference>
<dbReference type="OrthoDB" id="9785847at2"/>
<dbReference type="InterPro" id="IPR000639">
    <property type="entry name" value="Epox_hydrolase-like"/>
</dbReference>
<dbReference type="AlphaFoldDB" id="A0A1X0IE80"/>
<gene>
    <name evidence="3" type="ORF">BST39_07900</name>
</gene>
<dbReference type="PANTHER" id="PTHR43433:SF1">
    <property type="entry name" value="BLL5160 PROTEIN"/>
    <property type="match status" value="1"/>
</dbReference>
<dbReference type="InterPro" id="IPR050471">
    <property type="entry name" value="AB_hydrolase"/>
</dbReference>
<comment type="caution">
    <text evidence="3">The sequence shown here is derived from an EMBL/GenBank/DDBJ whole genome shotgun (WGS) entry which is preliminary data.</text>
</comment>
<dbReference type="STRING" id="590652.BST39_07900"/>
<keyword evidence="1" id="KW-0560">Oxidoreductase</keyword>
<dbReference type="InterPro" id="IPR000073">
    <property type="entry name" value="AB_hydrolase_1"/>
</dbReference>
<feature type="domain" description="AB hydrolase-1" evidence="2">
    <location>
        <begin position="69"/>
        <end position="305"/>
    </location>
</feature>
<evidence type="ECO:0000256" key="1">
    <source>
        <dbReference type="ARBA" id="ARBA00022559"/>
    </source>
</evidence>
<dbReference type="RefSeq" id="WP_083170836.1">
    <property type="nucleotide sequence ID" value="NZ_AP022619.1"/>
</dbReference>
<dbReference type="Gene3D" id="3.40.50.1820">
    <property type="entry name" value="alpha/beta hydrolase"/>
    <property type="match status" value="1"/>
</dbReference>
<keyword evidence="1" id="KW-0575">Peroxidase</keyword>
<accession>A0A1X0IE80</accession>
<dbReference type="InterPro" id="IPR029058">
    <property type="entry name" value="AB_hydrolase_fold"/>
</dbReference>
<sequence>MRTGVAAGVALGATAVVSWAAGREITIRIGRNPDPVPRERLIVEPTGKRVTISRPDGTVLHALVAGEGPPVLLVHGYSANVVEWNLVWDELQAQGFRVIAFDQRGHGRSTLGSDGVGSEPMAADLAAVAEYFDLRDAVLVGHSMGGFVTIRAVLDHVGLAARLRGLILFATWAGRILDEAPQNRLQIPLLQLGIMQRLMRNSTVATLFGAAQCGARPSPAMISVFVEFFNRHMQHHGPLLPIVRAFSREDRYPRLGEITTPTVVMVGTADRTTPLSHSRRLAEGIPGARLVSVPDAGHLLNWEAPDELVETVQFFAPQRV</sequence>
<dbReference type="PRINTS" id="PR00111">
    <property type="entry name" value="ABHYDROLASE"/>
</dbReference>
<dbReference type="SUPFAM" id="SSF53474">
    <property type="entry name" value="alpha/beta-Hydrolases"/>
    <property type="match status" value="1"/>
</dbReference>
<dbReference type="GO" id="GO:0016787">
    <property type="term" value="F:hydrolase activity"/>
    <property type="evidence" value="ECO:0007669"/>
    <property type="project" value="UniProtKB-KW"/>
</dbReference>
<name>A0A1X0IE80_9MYCO</name>
<keyword evidence="3" id="KW-0378">Hydrolase</keyword>
<reference evidence="3 4" key="1">
    <citation type="submission" date="2017-02" db="EMBL/GenBank/DDBJ databases">
        <title>The new phylogeny of genus Mycobacterium.</title>
        <authorList>
            <person name="Tortoli E."/>
            <person name="Trovato A."/>
            <person name="Cirillo D.M."/>
        </authorList>
    </citation>
    <scope>NUCLEOTIDE SEQUENCE [LARGE SCALE GENOMIC DNA]</scope>
    <source>
        <strain evidence="3 4">DSM 45000</strain>
    </source>
</reference>